<proteinExistence type="predicted"/>
<reference evidence="2" key="1">
    <citation type="journal article" date="2019" name="Sci. Rep.">
        <title>Draft genome of Tanacetum cinerariifolium, the natural source of mosquito coil.</title>
        <authorList>
            <person name="Yamashiro T."/>
            <person name="Shiraishi A."/>
            <person name="Satake H."/>
            <person name="Nakayama K."/>
        </authorList>
    </citation>
    <scope>NUCLEOTIDE SEQUENCE</scope>
</reference>
<feature type="compositionally biased region" description="Polar residues" evidence="1">
    <location>
        <begin position="1"/>
        <end position="16"/>
    </location>
</feature>
<name>A0A699H9X7_TANCI</name>
<accession>A0A699H9X7</accession>
<organism evidence="2">
    <name type="scientific">Tanacetum cinerariifolium</name>
    <name type="common">Dalmatian daisy</name>
    <name type="synonym">Chrysanthemum cinerariifolium</name>
    <dbReference type="NCBI Taxonomy" id="118510"/>
    <lineage>
        <taxon>Eukaryota</taxon>
        <taxon>Viridiplantae</taxon>
        <taxon>Streptophyta</taxon>
        <taxon>Embryophyta</taxon>
        <taxon>Tracheophyta</taxon>
        <taxon>Spermatophyta</taxon>
        <taxon>Magnoliopsida</taxon>
        <taxon>eudicotyledons</taxon>
        <taxon>Gunneridae</taxon>
        <taxon>Pentapetalae</taxon>
        <taxon>asterids</taxon>
        <taxon>campanulids</taxon>
        <taxon>Asterales</taxon>
        <taxon>Asteraceae</taxon>
        <taxon>Asteroideae</taxon>
        <taxon>Anthemideae</taxon>
        <taxon>Anthemidinae</taxon>
        <taxon>Tanacetum</taxon>
    </lineage>
</organism>
<sequence>MPPQMTTQSAGRQTTAPRGGKTGGHTGRGGGRTGEPTSRVGGRTGDQDSQGGDKVLGKMEALTKCNAPLRKEDVIS</sequence>
<gene>
    <name evidence="2" type="ORF">Tci_351140</name>
</gene>
<protein>
    <recommendedName>
        <fullName evidence="3">Reverse transcriptase domain-containing protein</fullName>
    </recommendedName>
</protein>
<dbReference type="AlphaFoldDB" id="A0A699H9X7"/>
<evidence type="ECO:0000256" key="1">
    <source>
        <dbReference type="SAM" id="MobiDB-lite"/>
    </source>
</evidence>
<evidence type="ECO:0000313" key="2">
    <source>
        <dbReference type="EMBL" id="GEX79165.1"/>
    </source>
</evidence>
<feature type="region of interest" description="Disordered" evidence="1">
    <location>
        <begin position="1"/>
        <end position="76"/>
    </location>
</feature>
<dbReference type="EMBL" id="BKCJ010130339">
    <property type="protein sequence ID" value="GEX79165.1"/>
    <property type="molecule type" value="Genomic_DNA"/>
</dbReference>
<comment type="caution">
    <text evidence="2">The sequence shown here is derived from an EMBL/GenBank/DDBJ whole genome shotgun (WGS) entry which is preliminary data.</text>
</comment>
<evidence type="ECO:0008006" key="3">
    <source>
        <dbReference type="Google" id="ProtNLM"/>
    </source>
</evidence>
<feature type="compositionally biased region" description="Gly residues" evidence="1">
    <location>
        <begin position="20"/>
        <end position="33"/>
    </location>
</feature>